<accession>A0ABT7XJK8</accession>
<evidence type="ECO:0000256" key="3">
    <source>
        <dbReference type="ARBA" id="ARBA00023239"/>
    </source>
</evidence>
<reference evidence="6" key="1">
    <citation type="submission" date="2023-06" db="EMBL/GenBank/DDBJ databases">
        <authorList>
            <person name="Zhang S."/>
        </authorList>
    </citation>
    <scope>NUCLEOTIDE SEQUENCE</scope>
    <source>
        <strain evidence="6">SG2303</strain>
    </source>
</reference>
<dbReference type="InterPro" id="IPR024060">
    <property type="entry name" value="Ureidoglycolate_lyase_dom_sf"/>
</dbReference>
<keyword evidence="2 5" id="KW-0659">Purine metabolism</keyword>
<comment type="similarity">
    <text evidence="5">Belongs to the ureidoglycolate lyase family.</text>
</comment>
<dbReference type="PIRSF" id="PIRSF017306">
    <property type="entry name" value="Ureidogly_hydro"/>
    <property type="match status" value="1"/>
</dbReference>
<dbReference type="InterPro" id="IPR023525">
    <property type="entry name" value="Ureidogly_lyase_bac"/>
</dbReference>
<dbReference type="PANTHER" id="PTHR21221:SF1">
    <property type="entry name" value="UREIDOGLYCOLATE LYASE"/>
    <property type="match status" value="1"/>
</dbReference>
<dbReference type="PANTHER" id="PTHR21221">
    <property type="entry name" value="UREIDOGLYCOLATE HYDROLASE"/>
    <property type="match status" value="1"/>
</dbReference>
<dbReference type="GO" id="GO:0016829">
    <property type="term" value="F:lyase activity"/>
    <property type="evidence" value="ECO:0007669"/>
    <property type="project" value="UniProtKB-KW"/>
</dbReference>
<evidence type="ECO:0000256" key="4">
    <source>
        <dbReference type="ARBA" id="ARBA00047684"/>
    </source>
</evidence>
<comment type="function">
    <text evidence="5">Catalyzes the catabolism of the allantoin degradation intermediate (S)-ureidoglycolate, generating urea and glyoxylate. Involved in the utilization of allantoin as nitrogen source.</text>
</comment>
<keyword evidence="7" id="KW-1185">Reference proteome</keyword>
<evidence type="ECO:0000313" key="7">
    <source>
        <dbReference type="Proteomes" id="UP001168540"/>
    </source>
</evidence>
<dbReference type="EC" id="4.3.2.3" evidence="5"/>
<comment type="caution">
    <text evidence="6">The sequence shown here is derived from an EMBL/GenBank/DDBJ whole genome shotgun (WGS) entry which is preliminary data.</text>
</comment>
<evidence type="ECO:0000313" key="6">
    <source>
        <dbReference type="EMBL" id="MDN0073962.1"/>
    </source>
</evidence>
<dbReference type="Gene3D" id="2.60.120.480">
    <property type="entry name" value="Ureidoglycolate hydrolase"/>
    <property type="match status" value="1"/>
</dbReference>
<organism evidence="6 7">
    <name type="scientific">Crenobacter oryzisoli</name>
    <dbReference type="NCBI Taxonomy" id="3056844"/>
    <lineage>
        <taxon>Bacteria</taxon>
        <taxon>Pseudomonadati</taxon>
        <taxon>Pseudomonadota</taxon>
        <taxon>Betaproteobacteria</taxon>
        <taxon>Neisseriales</taxon>
        <taxon>Neisseriaceae</taxon>
        <taxon>Crenobacter</taxon>
    </lineage>
</organism>
<dbReference type="Proteomes" id="UP001168540">
    <property type="component" value="Unassembled WGS sequence"/>
</dbReference>
<dbReference type="RefSeq" id="WP_289828511.1">
    <property type="nucleotide sequence ID" value="NZ_JAUEDK010000004.1"/>
</dbReference>
<dbReference type="NCBIfam" id="NF009932">
    <property type="entry name" value="PRK13395.1"/>
    <property type="match status" value="1"/>
</dbReference>
<evidence type="ECO:0000256" key="2">
    <source>
        <dbReference type="ARBA" id="ARBA00022631"/>
    </source>
</evidence>
<evidence type="ECO:0000256" key="5">
    <source>
        <dbReference type="HAMAP-Rule" id="MF_00616"/>
    </source>
</evidence>
<dbReference type="SUPFAM" id="SSF51182">
    <property type="entry name" value="RmlC-like cupins"/>
    <property type="match status" value="1"/>
</dbReference>
<comment type="subunit">
    <text evidence="1 5">Homodimer.</text>
</comment>
<dbReference type="EMBL" id="JAUEDK010000004">
    <property type="protein sequence ID" value="MDN0073962.1"/>
    <property type="molecule type" value="Genomic_DNA"/>
</dbReference>
<comment type="catalytic activity">
    <reaction evidence="4 5">
        <text>(S)-ureidoglycolate = urea + glyoxylate</text>
        <dbReference type="Rhea" id="RHEA:11304"/>
        <dbReference type="ChEBI" id="CHEBI:16199"/>
        <dbReference type="ChEBI" id="CHEBI:36655"/>
        <dbReference type="ChEBI" id="CHEBI:57296"/>
        <dbReference type="EC" id="4.3.2.3"/>
    </reaction>
</comment>
<dbReference type="InterPro" id="IPR007247">
    <property type="entry name" value="Ureidogly_lyase"/>
</dbReference>
<proteinExistence type="inferred from homology"/>
<sequence length="168" mass="18357">MATLKLEALTKEAFAPFGEVIEIAGSDWFPINKGTTQRYHKLGLTDVVGEDCQVAISMARGDAFNFPLEVTMLERHPLGSQAFIPCSNAPFVVVVAPNGADDKPDESGLRAFWVEGNQGVNYFRGTWHHPLVTIGQVGDFIVVDRVGPGHNCDEVDLKQVYQLLGKDA</sequence>
<dbReference type="InterPro" id="IPR047233">
    <property type="entry name" value="UAH_cupin"/>
</dbReference>
<dbReference type="InterPro" id="IPR011051">
    <property type="entry name" value="RmlC_Cupin_sf"/>
</dbReference>
<dbReference type="Pfam" id="PF04115">
    <property type="entry name" value="Ureidogly_lyase"/>
    <property type="match status" value="1"/>
</dbReference>
<keyword evidence="3 5" id="KW-0456">Lyase</keyword>
<dbReference type="CDD" id="cd20298">
    <property type="entry name" value="cupin_UAH"/>
    <property type="match status" value="1"/>
</dbReference>
<evidence type="ECO:0000256" key="1">
    <source>
        <dbReference type="ARBA" id="ARBA00011738"/>
    </source>
</evidence>
<name>A0ABT7XJK8_9NEIS</name>
<dbReference type="HAMAP" id="MF_00616">
    <property type="entry name" value="Ureidogly_lyase"/>
    <property type="match status" value="1"/>
</dbReference>
<protein>
    <recommendedName>
        <fullName evidence="5">Ureidoglycolate lyase</fullName>
        <ecNumber evidence="5">4.3.2.3</ecNumber>
    </recommendedName>
    <alternativeName>
        <fullName evidence="5">Ureidoglycolatase</fullName>
    </alternativeName>
</protein>
<comment type="pathway">
    <text evidence="5">Nitrogen metabolism; (S)-allantoin degradation.</text>
</comment>
<comment type="cofactor">
    <cofactor evidence="5">
        <name>Ni(2+)</name>
        <dbReference type="ChEBI" id="CHEBI:49786"/>
    </cofactor>
</comment>
<gene>
    <name evidence="5" type="primary">allA</name>
    <name evidence="6" type="ORF">QU481_03520</name>
</gene>